<name>A0ABQ4YEV9_9ASTR</name>
<sequence length="238" mass="26446">MHHLLSHKKPKVNYKAQPYQHASTSKQVSQSKLKPFPSCTHCGINDHRPDDCRKYTECGICGSYDHATSGHNRVIYVKDGALAESSQLKESLVGLKCDTYGSTLHSSTQPQIIINLNTFKEVKECRLQKPKNLPKRPKVVFGNNSSCITEGYGSINYGGIVFSKVAFVNGMKHNLISISQMCDAKYIIQFDDKQGIIFNSNKEIVQNAPRRNDVYVLDMSSVTSSGACFFAKASESTN</sequence>
<feature type="compositionally biased region" description="Basic residues" evidence="1">
    <location>
        <begin position="1"/>
        <end position="12"/>
    </location>
</feature>
<dbReference type="Proteomes" id="UP001151760">
    <property type="component" value="Unassembled WGS sequence"/>
</dbReference>
<proteinExistence type="predicted"/>
<evidence type="ECO:0000313" key="2">
    <source>
        <dbReference type="EMBL" id="GJS76290.1"/>
    </source>
</evidence>
<reference evidence="2" key="1">
    <citation type="journal article" date="2022" name="Int. J. Mol. Sci.">
        <title>Draft Genome of Tanacetum Coccineum: Genomic Comparison of Closely Related Tanacetum-Family Plants.</title>
        <authorList>
            <person name="Yamashiro T."/>
            <person name="Shiraishi A."/>
            <person name="Nakayama K."/>
            <person name="Satake H."/>
        </authorList>
    </citation>
    <scope>NUCLEOTIDE SEQUENCE</scope>
</reference>
<dbReference type="EMBL" id="BQNB010010365">
    <property type="protein sequence ID" value="GJS76290.1"/>
    <property type="molecule type" value="Genomic_DNA"/>
</dbReference>
<feature type="compositionally biased region" description="Polar residues" evidence="1">
    <location>
        <begin position="20"/>
        <end position="29"/>
    </location>
</feature>
<organism evidence="2 3">
    <name type="scientific">Tanacetum coccineum</name>
    <dbReference type="NCBI Taxonomy" id="301880"/>
    <lineage>
        <taxon>Eukaryota</taxon>
        <taxon>Viridiplantae</taxon>
        <taxon>Streptophyta</taxon>
        <taxon>Embryophyta</taxon>
        <taxon>Tracheophyta</taxon>
        <taxon>Spermatophyta</taxon>
        <taxon>Magnoliopsida</taxon>
        <taxon>eudicotyledons</taxon>
        <taxon>Gunneridae</taxon>
        <taxon>Pentapetalae</taxon>
        <taxon>asterids</taxon>
        <taxon>campanulids</taxon>
        <taxon>Asterales</taxon>
        <taxon>Asteraceae</taxon>
        <taxon>Asteroideae</taxon>
        <taxon>Anthemideae</taxon>
        <taxon>Anthemidinae</taxon>
        <taxon>Tanacetum</taxon>
    </lineage>
</organism>
<protein>
    <submittedName>
        <fullName evidence="2">Uncharacterized protein</fullName>
    </submittedName>
</protein>
<gene>
    <name evidence="2" type="ORF">Tco_0726171</name>
</gene>
<evidence type="ECO:0000256" key="1">
    <source>
        <dbReference type="SAM" id="MobiDB-lite"/>
    </source>
</evidence>
<accession>A0ABQ4YEV9</accession>
<evidence type="ECO:0000313" key="3">
    <source>
        <dbReference type="Proteomes" id="UP001151760"/>
    </source>
</evidence>
<comment type="caution">
    <text evidence="2">The sequence shown here is derived from an EMBL/GenBank/DDBJ whole genome shotgun (WGS) entry which is preliminary data.</text>
</comment>
<reference evidence="2" key="2">
    <citation type="submission" date="2022-01" db="EMBL/GenBank/DDBJ databases">
        <authorList>
            <person name="Yamashiro T."/>
            <person name="Shiraishi A."/>
            <person name="Satake H."/>
            <person name="Nakayama K."/>
        </authorList>
    </citation>
    <scope>NUCLEOTIDE SEQUENCE</scope>
</reference>
<keyword evidence="3" id="KW-1185">Reference proteome</keyword>
<feature type="region of interest" description="Disordered" evidence="1">
    <location>
        <begin position="1"/>
        <end position="29"/>
    </location>
</feature>